<dbReference type="GO" id="GO:0005886">
    <property type="term" value="C:plasma membrane"/>
    <property type="evidence" value="ECO:0007669"/>
    <property type="project" value="UniProtKB-SubCell"/>
</dbReference>
<reference evidence="7" key="1">
    <citation type="journal article" date="2020" name="mSystems">
        <title>Genome- and Community-Level Interaction Insights into Carbon Utilization and Element Cycling Functions of Hydrothermarchaeota in Hydrothermal Sediment.</title>
        <authorList>
            <person name="Zhou Z."/>
            <person name="Liu Y."/>
            <person name="Xu W."/>
            <person name="Pan J."/>
            <person name="Luo Z.H."/>
            <person name="Li M."/>
        </authorList>
    </citation>
    <scope>NUCLEOTIDE SEQUENCE [LARGE SCALE GENOMIC DNA]</scope>
    <source>
        <strain evidence="7">SpSt-1065</strain>
    </source>
</reference>
<dbReference type="CDD" id="cd06579">
    <property type="entry name" value="TM_PBP1_transp_AraH_like"/>
    <property type="match status" value="1"/>
</dbReference>
<feature type="transmembrane region" description="Helical" evidence="6">
    <location>
        <begin position="78"/>
        <end position="95"/>
    </location>
</feature>
<evidence type="ECO:0000256" key="4">
    <source>
        <dbReference type="ARBA" id="ARBA00022989"/>
    </source>
</evidence>
<dbReference type="AlphaFoldDB" id="A0A7C5VY27"/>
<comment type="caution">
    <text evidence="7">The sequence shown here is derived from an EMBL/GenBank/DDBJ whole genome shotgun (WGS) entry which is preliminary data.</text>
</comment>
<evidence type="ECO:0000256" key="1">
    <source>
        <dbReference type="ARBA" id="ARBA00004651"/>
    </source>
</evidence>
<evidence type="ECO:0000256" key="2">
    <source>
        <dbReference type="ARBA" id="ARBA00022475"/>
    </source>
</evidence>
<gene>
    <name evidence="7" type="ORF">ENM21_08240</name>
</gene>
<name>A0A7C5VY27_THERO</name>
<keyword evidence="2" id="KW-1003">Cell membrane</keyword>
<dbReference type="PANTHER" id="PTHR32196">
    <property type="entry name" value="ABC TRANSPORTER PERMEASE PROTEIN YPHD-RELATED-RELATED"/>
    <property type="match status" value="1"/>
</dbReference>
<dbReference type="Pfam" id="PF02653">
    <property type="entry name" value="BPD_transp_2"/>
    <property type="match status" value="1"/>
</dbReference>
<accession>A0A7C5VY27</accession>
<dbReference type="PANTHER" id="PTHR32196:SF72">
    <property type="entry name" value="RIBOSE IMPORT PERMEASE PROTEIN RBSC"/>
    <property type="match status" value="1"/>
</dbReference>
<evidence type="ECO:0000256" key="6">
    <source>
        <dbReference type="SAM" id="Phobius"/>
    </source>
</evidence>
<feature type="transmembrane region" description="Helical" evidence="6">
    <location>
        <begin position="223"/>
        <end position="245"/>
    </location>
</feature>
<sequence length="334" mass="34955">MWSPVKPGTWGRRVLQRVMGLREFNILVALLTLGLFLSVTTDAFLTTGNLFGVARAFSLTAIVAIGQTMVILTGRIDLSVGSVLALAGLSTGMLLERGAPLPVAVLAGLGVGALVGLVKGLLMTRVGLPPFIATLATLSIGRGLVYVLTKGYPVTVPYDYQGFIWLGQGYIWIIPVPVVIMVVLTLLGTIFLGFTTYGRYIYVVGGNPEAARLAGIPVERVRLLVYVLCSTLAALAGLILVARLVSAQPSAGLGFELPVIAASIIGGTSLMGGEGTVLGAVAGAAIMGVLENGMVLLGVSTYAQQAVTGTVIILAVALDIWQKRRRGRVRRARN</sequence>
<organism evidence="7">
    <name type="scientific">Thermomicrobium roseum</name>
    <dbReference type="NCBI Taxonomy" id="500"/>
    <lineage>
        <taxon>Bacteria</taxon>
        <taxon>Pseudomonadati</taxon>
        <taxon>Thermomicrobiota</taxon>
        <taxon>Thermomicrobia</taxon>
        <taxon>Thermomicrobiales</taxon>
        <taxon>Thermomicrobiaceae</taxon>
        <taxon>Thermomicrobium</taxon>
    </lineage>
</organism>
<dbReference type="InterPro" id="IPR001851">
    <property type="entry name" value="ABC_transp_permease"/>
</dbReference>
<feature type="transmembrane region" description="Helical" evidence="6">
    <location>
        <begin position="302"/>
        <end position="321"/>
    </location>
</feature>
<proteinExistence type="predicted"/>
<evidence type="ECO:0000256" key="5">
    <source>
        <dbReference type="ARBA" id="ARBA00023136"/>
    </source>
</evidence>
<feature type="transmembrane region" description="Helical" evidence="6">
    <location>
        <begin position="53"/>
        <end position="71"/>
    </location>
</feature>
<protein>
    <submittedName>
        <fullName evidence="7">ABC transporter permease</fullName>
    </submittedName>
</protein>
<keyword evidence="5 6" id="KW-0472">Membrane</keyword>
<feature type="transmembrane region" description="Helical" evidence="6">
    <location>
        <begin position="169"/>
        <end position="202"/>
    </location>
</feature>
<feature type="transmembrane region" description="Helical" evidence="6">
    <location>
        <begin position="101"/>
        <end position="118"/>
    </location>
</feature>
<feature type="transmembrane region" description="Helical" evidence="6">
    <location>
        <begin position="130"/>
        <end position="149"/>
    </location>
</feature>
<keyword evidence="3 6" id="KW-0812">Transmembrane</keyword>
<dbReference type="EMBL" id="DRWX01000377">
    <property type="protein sequence ID" value="HHM97178.1"/>
    <property type="molecule type" value="Genomic_DNA"/>
</dbReference>
<keyword evidence="4 6" id="KW-1133">Transmembrane helix</keyword>
<evidence type="ECO:0000313" key="7">
    <source>
        <dbReference type="EMBL" id="HHM97178.1"/>
    </source>
</evidence>
<comment type="subcellular location">
    <subcellularLocation>
        <location evidence="1">Cell membrane</location>
        <topology evidence="1">Multi-pass membrane protein</topology>
    </subcellularLocation>
</comment>
<evidence type="ECO:0000256" key="3">
    <source>
        <dbReference type="ARBA" id="ARBA00022692"/>
    </source>
</evidence>
<dbReference type="GO" id="GO:0022857">
    <property type="term" value="F:transmembrane transporter activity"/>
    <property type="evidence" value="ECO:0007669"/>
    <property type="project" value="InterPro"/>
</dbReference>